<reference evidence="15 16" key="1">
    <citation type="journal article" date="2016" name="Genome Biol. Evol.">
        <title>Draft genome sequence of an aflatoxigenic Aspergillus species, A. bombycis.</title>
        <authorList>
            <person name="Moore G.G."/>
            <person name="Mack B.M."/>
            <person name="Beltz S.B."/>
            <person name="Gilbert M.K."/>
        </authorList>
    </citation>
    <scope>NUCLEOTIDE SEQUENCE [LARGE SCALE GENOMIC DNA]</scope>
    <source>
        <strain evidence="16">NRRL 26010</strain>
    </source>
</reference>
<dbReference type="EMBL" id="LYCR01000027">
    <property type="protein sequence ID" value="OGM46884.1"/>
    <property type="molecule type" value="Genomic_DNA"/>
</dbReference>
<comment type="subcellular location">
    <subcellularLocation>
        <location evidence="1 12">Endoplasmic reticulum</location>
    </subcellularLocation>
</comment>
<dbReference type="PANTHER" id="PTHR12867:SF6">
    <property type="entry name" value="N-ACETYLGLUCOSAMINYLDIPHOSPHODOLICHOL N-ACETYLGLUCOSAMINYLTRANSFERASE"/>
    <property type="match status" value="1"/>
</dbReference>
<keyword evidence="13" id="KW-0812">Transmembrane</keyword>
<gene>
    <name evidence="12" type="primary">ALG13</name>
    <name evidence="15" type="ORF">ABOM_004406</name>
</gene>
<keyword evidence="7 12" id="KW-0808">Transferase</keyword>
<keyword evidence="8 12" id="KW-0256">Endoplasmic reticulum</keyword>
<comment type="catalytic activity">
    <reaction evidence="11">
        <text>an N-acetyl-alpha-D-glucosaminyl-diphospho-di-trans,poly-cis-dolichol + UDP-N-acetyl-alpha-D-glucosamine = an N,N'-diacetylchitobiosyl-diphospho-di-trans,poly-cis-dolichol + UDP + H(+)</text>
        <dbReference type="Rhea" id="RHEA:23380"/>
        <dbReference type="Rhea" id="RHEA-COMP:19507"/>
        <dbReference type="Rhea" id="RHEA-COMP:19510"/>
        <dbReference type="ChEBI" id="CHEBI:15378"/>
        <dbReference type="ChEBI" id="CHEBI:57269"/>
        <dbReference type="ChEBI" id="CHEBI:57705"/>
        <dbReference type="ChEBI" id="CHEBI:58223"/>
        <dbReference type="ChEBI" id="CHEBI:58427"/>
        <dbReference type="EC" id="2.4.1.141"/>
    </reaction>
</comment>
<dbReference type="EC" id="2.4.1.141" evidence="4 12"/>
<evidence type="ECO:0000256" key="2">
    <source>
        <dbReference type="ARBA" id="ARBA00006962"/>
    </source>
</evidence>
<comment type="function">
    <text evidence="9 12">Involved in protein N-glycosylation. Essential for the second step of the dolichol-linked oligosaccharide pathway.</text>
</comment>
<dbReference type="InterPro" id="IPR039042">
    <property type="entry name" value="Alg13-like"/>
</dbReference>
<evidence type="ECO:0000256" key="11">
    <source>
        <dbReference type="ARBA" id="ARBA00048184"/>
    </source>
</evidence>
<dbReference type="Gene3D" id="3.40.50.2000">
    <property type="entry name" value="Glycogen Phosphorylase B"/>
    <property type="match status" value="1"/>
</dbReference>
<evidence type="ECO:0000256" key="1">
    <source>
        <dbReference type="ARBA" id="ARBA00004240"/>
    </source>
</evidence>
<dbReference type="SUPFAM" id="SSF53756">
    <property type="entry name" value="UDP-Glycosyltransferase/glycogen phosphorylase"/>
    <property type="match status" value="1"/>
</dbReference>
<keyword evidence="13" id="KW-1133">Transmembrane helix</keyword>
<evidence type="ECO:0000256" key="13">
    <source>
        <dbReference type="SAM" id="Phobius"/>
    </source>
</evidence>
<dbReference type="STRING" id="109264.A0A1F8A5B0"/>
<proteinExistence type="inferred from homology"/>
<dbReference type="GO" id="GO:0006488">
    <property type="term" value="P:dolichol-linked oligosaccharide biosynthetic process"/>
    <property type="evidence" value="ECO:0007669"/>
    <property type="project" value="InterPro"/>
</dbReference>
<feature type="transmembrane region" description="Helical" evidence="13">
    <location>
        <begin position="12"/>
        <end position="31"/>
    </location>
</feature>
<organism evidence="15 16">
    <name type="scientific">Aspergillus bombycis</name>
    <dbReference type="NCBI Taxonomy" id="109264"/>
    <lineage>
        <taxon>Eukaryota</taxon>
        <taxon>Fungi</taxon>
        <taxon>Dikarya</taxon>
        <taxon>Ascomycota</taxon>
        <taxon>Pezizomycotina</taxon>
        <taxon>Eurotiomycetes</taxon>
        <taxon>Eurotiomycetidae</taxon>
        <taxon>Eurotiales</taxon>
        <taxon>Aspergillaceae</taxon>
        <taxon>Aspergillus</taxon>
    </lineage>
</organism>
<sequence length="204" mass="22235">MASQDQALPMKLCFVTVGATASFHLLLQAILDDRFLAALHEANYTHLLVQYGKDSQALFEELLSKYPPGSPSRHGIEIDGFDFNHAGLDGEMRLAQARLDEGRNGGLIISHAGSGSILGALRLGVPLVVVPNTTLKDNHQVELAHELQKQGYVIASGHQEVSVAVGHAETLRARMLTWPPVNGANQKRHRTLEQVMSDELGFLD</sequence>
<name>A0A1F8A5B0_9EURO</name>
<evidence type="ECO:0000256" key="4">
    <source>
        <dbReference type="ARBA" id="ARBA00012614"/>
    </source>
</evidence>
<evidence type="ECO:0000256" key="9">
    <source>
        <dbReference type="ARBA" id="ARBA00024804"/>
    </source>
</evidence>
<dbReference type="PANTHER" id="PTHR12867">
    <property type="entry name" value="GLYCOSYL TRANSFERASE-RELATED"/>
    <property type="match status" value="1"/>
</dbReference>
<evidence type="ECO:0000256" key="12">
    <source>
        <dbReference type="RuleBase" id="RU362128"/>
    </source>
</evidence>
<evidence type="ECO:0000256" key="10">
    <source>
        <dbReference type="ARBA" id="ARBA00032061"/>
    </source>
</evidence>
<evidence type="ECO:0000313" key="16">
    <source>
        <dbReference type="Proteomes" id="UP000179179"/>
    </source>
</evidence>
<evidence type="ECO:0000256" key="3">
    <source>
        <dbReference type="ARBA" id="ARBA00011198"/>
    </source>
</evidence>
<keyword evidence="16" id="KW-1185">Reference proteome</keyword>
<evidence type="ECO:0000256" key="7">
    <source>
        <dbReference type="ARBA" id="ARBA00022679"/>
    </source>
</evidence>
<protein>
    <recommendedName>
        <fullName evidence="5 12">UDP-N-acetylglucosamine transferase subunit ALG13</fullName>
        <ecNumber evidence="4 12">2.4.1.141</ecNumber>
    </recommendedName>
    <alternativeName>
        <fullName evidence="10 12">Asparagine-linked glycosylation protein 13</fullName>
    </alternativeName>
</protein>
<dbReference type="GO" id="GO:0005783">
    <property type="term" value="C:endoplasmic reticulum"/>
    <property type="evidence" value="ECO:0007669"/>
    <property type="project" value="UniProtKB-SubCell"/>
</dbReference>
<keyword evidence="13" id="KW-0472">Membrane</keyword>
<evidence type="ECO:0000313" key="15">
    <source>
        <dbReference type="EMBL" id="OGM46884.1"/>
    </source>
</evidence>
<dbReference type="InterPro" id="IPR007235">
    <property type="entry name" value="Glyco_trans_28_C"/>
</dbReference>
<dbReference type="AlphaFoldDB" id="A0A1F8A5B0"/>
<keyword evidence="6 12" id="KW-0328">Glycosyltransferase</keyword>
<dbReference type="Proteomes" id="UP000179179">
    <property type="component" value="Unassembled WGS sequence"/>
</dbReference>
<evidence type="ECO:0000256" key="8">
    <source>
        <dbReference type="ARBA" id="ARBA00022824"/>
    </source>
</evidence>
<evidence type="ECO:0000256" key="6">
    <source>
        <dbReference type="ARBA" id="ARBA00022676"/>
    </source>
</evidence>
<comment type="subunit">
    <text evidence="3 12">Heterodimer with ALG14 to form a functional enzyme.</text>
</comment>
<comment type="similarity">
    <text evidence="2 12">Belongs to the glycosyltransferase 28 family.</text>
</comment>
<accession>A0A1F8A5B0</accession>
<dbReference type="Pfam" id="PF04101">
    <property type="entry name" value="Glyco_tran_28_C"/>
    <property type="match status" value="1"/>
</dbReference>
<dbReference type="GO" id="GO:0004577">
    <property type="term" value="F:N-acetylglucosaminyldiphosphodolichol N-acetylglucosaminyltransferase activity"/>
    <property type="evidence" value="ECO:0007669"/>
    <property type="project" value="UniProtKB-EC"/>
</dbReference>
<feature type="domain" description="Glycosyl transferase family 28 C-terminal" evidence="14">
    <location>
        <begin position="13"/>
        <end position="160"/>
    </location>
</feature>
<comment type="caution">
    <text evidence="15">The sequence shown here is derived from an EMBL/GenBank/DDBJ whole genome shotgun (WGS) entry which is preliminary data.</text>
</comment>
<evidence type="ECO:0000256" key="5">
    <source>
        <dbReference type="ARBA" id="ARBA00017468"/>
    </source>
</evidence>
<dbReference type="OrthoDB" id="20273at2759"/>
<evidence type="ECO:0000259" key="14">
    <source>
        <dbReference type="Pfam" id="PF04101"/>
    </source>
</evidence>